<comment type="caution">
    <text evidence="4">Lacks conserved residue(s) required for the propagation of feature annotation.</text>
</comment>
<comment type="caution">
    <text evidence="7">The sequence shown here is derived from an EMBL/GenBank/DDBJ whole genome shotgun (WGS) entry which is preliminary data.</text>
</comment>
<dbReference type="FunFam" id="3.40.50.150:FF:000088">
    <property type="entry name" value="Polyamine aminopropyltransferase"/>
    <property type="match status" value="1"/>
</dbReference>
<dbReference type="Proteomes" id="UP000226357">
    <property type="component" value="Unassembled WGS sequence"/>
</dbReference>
<evidence type="ECO:0000313" key="7">
    <source>
        <dbReference type="EMBL" id="PFS01552.1"/>
    </source>
</evidence>
<feature type="active site" description="Proton acceptor" evidence="4 5">
    <location>
        <position position="220"/>
    </location>
</feature>
<dbReference type="EC" id="2.5.1.16" evidence="4"/>
<dbReference type="Gene3D" id="3.40.50.150">
    <property type="entry name" value="Vaccinia Virus protein VP39"/>
    <property type="match status" value="1"/>
</dbReference>
<dbReference type="PROSITE" id="PS51006">
    <property type="entry name" value="PABS_2"/>
    <property type="match status" value="1"/>
</dbReference>
<dbReference type="HAMAP" id="MF_00198">
    <property type="entry name" value="Spermidine_synth"/>
    <property type="match status" value="1"/>
</dbReference>
<feature type="binding site" evidence="4">
    <location>
        <position position="124"/>
    </location>
    <ligand>
        <name>spermidine</name>
        <dbReference type="ChEBI" id="CHEBI:57834"/>
    </ligand>
</feature>
<dbReference type="InterPro" id="IPR029063">
    <property type="entry name" value="SAM-dependent_MTases_sf"/>
</dbReference>
<keyword evidence="3 4" id="KW-0620">Polyamine biosynthesis</keyword>
<evidence type="ECO:0000259" key="6">
    <source>
        <dbReference type="PROSITE" id="PS51006"/>
    </source>
</evidence>
<feature type="binding site" evidence="4">
    <location>
        <position position="168"/>
    </location>
    <ligand>
        <name>S-methyl-5'-thioadenosine</name>
        <dbReference type="ChEBI" id="CHEBI:17509"/>
    </ligand>
</feature>
<dbReference type="CDD" id="cd02440">
    <property type="entry name" value="AdoMet_MTases"/>
    <property type="match status" value="1"/>
</dbReference>
<gene>
    <name evidence="4 7" type="primary">speE</name>
    <name evidence="7" type="ORF">COK38_11355</name>
</gene>
<dbReference type="GO" id="GO:0008295">
    <property type="term" value="P:spermidine biosynthetic process"/>
    <property type="evidence" value="ECO:0007669"/>
    <property type="project" value="UniProtKB-UniRule"/>
</dbReference>
<comment type="similarity">
    <text evidence="1 4">Belongs to the spermidine/spermine synthase family.</text>
</comment>
<comment type="pathway">
    <text evidence="4">Amine and polyamine biosynthesis; spermidine biosynthesis; spermidine from putrescine: step 1/1.</text>
</comment>
<comment type="subunit">
    <text evidence="4">Homodimer or homotetramer.</text>
</comment>
<evidence type="ECO:0000256" key="3">
    <source>
        <dbReference type="ARBA" id="ARBA00023115"/>
    </source>
</evidence>
<dbReference type="InterPro" id="IPR001045">
    <property type="entry name" value="Spermi_synthase"/>
</dbReference>
<evidence type="ECO:0000313" key="8">
    <source>
        <dbReference type="Proteomes" id="UP000226357"/>
    </source>
</evidence>
<keyword evidence="2 4" id="KW-0808">Transferase</keyword>
<feature type="domain" description="PABS" evidence="6">
    <location>
        <begin position="69"/>
        <end position="300"/>
    </location>
</feature>
<evidence type="ECO:0000256" key="4">
    <source>
        <dbReference type="HAMAP-Rule" id="MF_00198"/>
    </source>
</evidence>
<sequence>MDFSKYFYEKRNIPKIMTQPDQINARDEFNSKRLEVHSSSKNIQNTVSNEKLEMHSNNEKLAVYSNTLDIWDEIALKEIQRGEHTNLIDARSKYQNINLVQVNDLRLYLDKQLQFSSVDEQIYHEALVHPIMSQVENPKHILILGGGDALALREVLKYTSVLHVDLVDLDEEMIRMAREVPEIVSLNKRALFDDRVTVHICDAKEFLQSQSLLYDVIIIDFPDPATEVLSQLYTKEFFTYVSHFLAEGGALVCQSNSPADAPLVYWSIAKTMKSAELTVKSYHTIVPSFGNDWGFHIATNQSAVLKRIEKLSVTVPHQTLPPTLSPLFQFKSELLEQQDFAVLNTQDNLTLHDCYRKDMQF</sequence>
<evidence type="ECO:0000256" key="1">
    <source>
        <dbReference type="ARBA" id="ARBA00007867"/>
    </source>
</evidence>
<feature type="binding site" evidence="4">
    <location>
        <position position="95"/>
    </location>
    <ligand>
        <name>S-methyl-5'-thioadenosine</name>
        <dbReference type="ChEBI" id="CHEBI:17509"/>
    </ligand>
</feature>
<dbReference type="EMBL" id="NVBO01000087">
    <property type="protein sequence ID" value="PFS01552.1"/>
    <property type="molecule type" value="Genomic_DNA"/>
</dbReference>
<dbReference type="SUPFAM" id="SSF53335">
    <property type="entry name" value="S-adenosyl-L-methionine-dependent methyltransferases"/>
    <property type="match status" value="1"/>
</dbReference>
<evidence type="ECO:0000256" key="2">
    <source>
        <dbReference type="ARBA" id="ARBA00022679"/>
    </source>
</evidence>
<evidence type="ECO:0000256" key="5">
    <source>
        <dbReference type="PROSITE-ProRule" id="PRU00354"/>
    </source>
</evidence>
<feature type="binding site" evidence="4">
    <location>
        <position position="148"/>
    </location>
    <ligand>
        <name>spermidine</name>
        <dbReference type="ChEBI" id="CHEBI:57834"/>
    </ligand>
</feature>
<name>A0AA44TEV8_BACCE</name>
<comment type="function">
    <text evidence="4">Catalyzes the irreversible transfer of a propylamine group from the amino donor S-adenosylmethioninamine (decarboxy-AdoMet) to putrescine (1,4-diaminobutane) to yield spermidine.</text>
</comment>
<keyword evidence="4" id="KW-0745">Spermidine biosynthesis</keyword>
<protein>
    <recommendedName>
        <fullName evidence="4">Polyamine aminopropyltransferase</fullName>
    </recommendedName>
    <alternativeName>
        <fullName evidence="4">Putrescine aminopropyltransferase</fullName>
        <shortName evidence="4">PAPT</shortName>
    </alternativeName>
    <alternativeName>
        <fullName evidence="4">Spermidine synthase</fullName>
        <shortName evidence="4">SPDS</shortName>
        <shortName evidence="4">SPDSY</shortName>
        <ecNumber evidence="4">2.5.1.16</ecNumber>
    </alternativeName>
</protein>
<dbReference type="GO" id="GO:0004766">
    <property type="term" value="F:spermidine synthase activity"/>
    <property type="evidence" value="ECO:0007669"/>
    <property type="project" value="UniProtKB-UniRule"/>
</dbReference>
<reference evidence="7 8" key="1">
    <citation type="submission" date="2017-09" db="EMBL/GenBank/DDBJ databases">
        <title>Large-scale bioinformatics analysis of Bacillus genomes uncovers conserved roles of natural products in bacterial physiology.</title>
        <authorList>
            <consortium name="Agbiome Team Llc"/>
            <person name="Bleich R.M."/>
            <person name="Grubbs K.J."/>
            <person name="Santa Maria K.C."/>
            <person name="Allen S.E."/>
            <person name="Farag S."/>
            <person name="Shank E.A."/>
            <person name="Bowers A."/>
        </authorList>
    </citation>
    <scope>NUCLEOTIDE SEQUENCE [LARGE SCALE GENOMIC DNA]</scope>
    <source>
        <strain evidence="7 8">AFS067272</strain>
    </source>
</reference>
<dbReference type="GO" id="GO:0010487">
    <property type="term" value="F:thermospermine synthase activity"/>
    <property type="evidence" value="ECO:0007669"/>
    <property type="project" value="UniProtKB-ARBA"/>
</dbReference>
<dbReference type="InterPro" id="IPR030374">
    <property type="entry name" value="PABS"/>
</dbReference>
<comment type="catalytic activity">
    <reaction evidence="4">
        <text>S-adenosyl 3-(methylsulfanyl)propylamine + putrescine = S-methyl-5'-thioadenosine + spermidine + H(+)</text>
        <dbReference type="Rhea" id="RHEA:12721"/>
        <dbReference type="ChEBI" id="CHEBI:15378"/>
        <dbReference type="ChEBI" id="CHEBI:17509"/>
        <dbReference type="ChEBI" id="CHEBI:57443"/>
        <dbReference type="ChEBI" id="CHEBI:57834"/>
        <dbReference type="ChEBI" id="CHEBI:326268"/>
        <dbReference type="EC" id="2.5.1.16"/>
    </reaction>
</comment>
<proteinExistence type="inferred from homology"/>
<organism evidence="7 8">
    <name type="scientific">Bacillus cereus</name>
    <dbReference type="NCBI Taxonomy" id="1396"/>
    <lineage>
        <taxon>Bacteria</taxon>
        <taxon>Bacillati</taxon>
        <taxon>Bacillota</taxon>
        <taxon>Bacilli</taxon>
        <taxon>Bacillales</taxon>
        <taxon>Bacillaceae</taxon>
        <taxon>Bacillus</taxon>
        <taxon>Bacillus cereus group</taxon>
    </lineage>
</organism>
<dbReference type="Pfam" id="PF01564">
    <property type="entry name" value="Spermine_synth"/>
    <property type="match status" value="1"/>
</dbReference>
<accession>A0AA44TEV8</accession>
<dbReference type="PANTHER" id="PTHR43317">
    <property type="entry name" value="THERMOSPERMINE SYNTHASE ACAULIS5"/>
    <property type="match status" value="1"/>
</dbReference>
<feature type="binding site" evidence="4">
    <location>
        <begin position="202"/>
        <end position="203"/>
    </location>
    <ligand>
        <name>S-methyl-5'-thioadenosine</name>
        <dbReference type="ChEBI" id="CHEBI:17509"/>
    </ligand>
</feature>
<dbReference type="PANTHER" id="PTHR43317:SF1">
    <property type="entry name" value="THERMOSPERMINE SYNTHASE ACAULIS5"/>
    <property type="match status" value="1"/>
</dbReference>
<dbReference type="AlphaFoldDB" id="A0AA44TEV8"/>